<evidence type="ECO:0000256" key="1">
    <source>
        <dbReference type="ARBA" id="ARBA00005153"/>
    </source>
</evidence>
<dbReference type="InterPro" id="IPR001674">
    <property type="entry name" value="GMP_synth_C"/>
</dbReference>
<protein>
    <recommendedName>
        <fullName evidence="3">GMP synthase (glutamine-hydrolyzing)</fullName>
        <ecNumber evidence="3">6.3.5.2</ecNumber>
    </recommendedName>
    <alternativeName>
        <fullName evidence="10">Glutamine amidotransferase</fullName>
    </alternativeName>
</protein>
<dbReference type="GO" id="GO:0003921">
    <property type="term" value="F:GMP synthase activity"/>
    <property type="evidence" value="ECO:0007669"/>
    <property type="project" value="InterPro"/>
</dbReference>
<dbReference type="Gene3D" id="3.40.50.620">
    <property type="entry name" value="HUPs"/>
    <property type="match status" value="1"/>
</dbReference>
<dbReference type="CDD" id="cd01997">
    <property type="entry name" value="GMP_synthase_C"/>
    <property type="match status" value="1"/>
</dbReference>
<evidence type="ECO:0000256" key="10">
    <source>
        <dbReference type="ARBA" id="ARBA00031356"/>
    </source>
</evidence>
<dbReference type="InterPro" id="IPR004739">
    <property type="entry name" value="GMP_synth_GATase"/>
</dbReference>
<evidence type="ECO:0000313" key="14">
    <source>
        <dbReference type="Proteomes" id="UP000594454"/>
    </source>
</evidence>
<feature type="domain" description="GMPS ATP-PPase" evidence="12">
    <location>
        <begin position="292"/>
        <end position="507"/>
    </location>
</feature>
<evidence type="ECO:0000256" key="7">
    <source>
        <dbReference type="ARBA" id="ARBA00022755"/>
    </source>
</evidence>
<evidence type="ECO:0000313" key="13">
    <source>
        <dbReference type="EMBL" id="CAD7078624.1"/>
    </source>
</evidence>
<dbReference type="PRINTS" id="PR00097">
    <property type="entry name" value="ANTSNTHASEII"/>
</dbReference>
<dbReference type="SUPFAM" id="SSF54810">
    <property type="entry name" value="GMP synthetase C-terminal dimerisation domain"/>
    <property type="match status" value="2"/>
</dbReference>
<dbReference type="AlphaFoldDB" id="A0A7R8UDE4"/>
<dbReference type="Pfam" id="PF00958">
    <property type="entry name" value="GMP_synt_C"/>
    <property type="match status" value="1"/>
</dbReference>
<evidence type="ECO:0000256" key="9">
    <source>
        <dbReference type="ARBA" id="ARBA00022962"/>
    </source>
</evidence>
<dbReference type="PANTHER" id="PTHR11922:SF2">
    <property type="entry name" value="GMP SYNTHASE [GLUTAMINE-HYDROLYZING]"/>
    <property type="match status" value="1"/>
</dbReference>
<dbReference type="SUPFAM" id="SSF52317">
    <property type="entry name" value="Class I glutamine amidotransferase-like"/>
    <property type="match status" value="1"/>
</dbReference>
<dbReference type="InterPro" id="IPR029062">
    <property type="entry name" value="Class_I_gatase-like"/>
</dbReference>
<dbReference type="GO" id="GO:0005829">
    <property type="term" value="C:cytosol"/>
    <property type="evidence" value="ECO:0007669"/>
    <property type="project" value="TreeGrafter"/>
</dbReference>
<dbReference type="InParanoid" id="A0A7R8UDE4"/>
<dbReference type="InterPro" id="IPR018317">
    <property type="entry name" value="QueC"/>
</dbReference>
<dbReference type="SUPFAM" id="SSF52402">
    <property type="entry name" value="Adenine nucleotide alpha hydrolases-like"/>
    <property type="match status" value="1"/>
</dbReference>
<dbReference type="UniPathway" id="UPA00189">
    <property type="reaction ID" value="UER00296"/>
</dbReference>
<dbReference type="InterPro" id="IPR014729">
    <property type="entry name" value="Rossmann-like_a/b/a_fold"/>
</dbReference>
<dbReference type="CDD" id="cd01742">
    <property type="entry name" value="GATase1_GMP_Synthase"/>
    <property type="match status" value="1"/>
</dbReference>
<proteinExistence type="predicted"/>
<dbReference type="FunFam" id="3.40.50.620:FF:000044">
    <property type="entry name" value="GMP synthase [glutamine-hydrolyzing]"/>
    <property type="match status" value="1"/>
</dbReference>
<dbReference type="InterPro" id="IPR025777">
    <property type="entry name" value="GMPS_ATP_PPase_dom"/>
</dbReference>
<sequence length="766" mass="85600">MTQKLLQLIKMLLRNLRIRTIKLALKALSFGVDGANITRLSKIANLTIMQCRAVSLTFTRHGSLPQPFLLLSVRCCSDREMNPPSQKSAFPPNENGIHHDKIIILDAGSQYGKVIDRKIRELQIESHILPLNTPAINLKDSGYRGIIISGGPNSIYADDAPCYDSDIFKIGLPILGICYGMQIINKEFGGTVHKKDVREDGQQNVEIETACPLFNRLSRTQSVLLTHGDSIDRVGDKLKVCAYSSSNIVAGLYNEQSRIYGVQFHPEVDLTVNGKQMFSNFLFDICALSPNFTMGSRKEECLKYIREKVGNNTVLVLVSGGVDSTVCTALLRSAVHSSKIRAVHIDNGFLRKDESEKVEKTLREIGVDLIVKKAFYQFFKGSTTVKRPGSLYNIETPMLCFATNPEEKRKIIGDVFVKITNEVINELKLNPEEVVLAQGTLRPDLIESASSMVSSNADTIKTHHNDTELIRELRESGRVVEPLKDFHKDEVRALGYELGLPVHLVERHPFPGPGLAIRILCAEEPFIEKDFSETQVIARVIVDYKNKSQKNHALLNRVSGATSKEEQSELCRISSSCKISATVLPIRTVGVQGDKRTYSYVIGLSTDVEPNWNDMCFLAKLIPRILHNINRVCYIFGGHVQYQVTDITHTRISRYALSQLRQADHIANEILQQSGHSKRISQLPVVLIPIHFDRDPANRIPSCARSIVLRPFLTNDFMTGVPALPGSDTLPINILEKMVREIAAVDGISRVLYDLTPKPPGTTEWE</sequence>
<name>A0A7R8UDE4_HERIL</name>
<evidence type="ECO:0000256" key="3">
    <source>
        <dbReference type="ARBA" id="ARBA00012746"/>
    </source>
</evidence>
<dbReference type="EC" id="6.3.5.2" evidence="3"/>
<dbReference type="PRINTS" id="PR00096">
    <property type="entry name" value="GATASE"/>
</dbReference>
<evidence type="ECO:0000256" key="2">
    <source>
        <dbReference type="ARBA" id="ARBA00011738"/>
    </source>
</evidence>
<dbReference type="NCBIfam" id="NF000848">
    <property type="entry name" value="PRK00074.1"/>
    <property type="match status" value="1"/>
</dbReference>
<evidence type="ECO:0000256" key="6">
    <source>
        <dbReference type="ARBA" id="ARBA00022749"/>
    </source>
</evidence>
<dbReference type="Proteomes" id="UP000594454">
    <property type="component" value="Chromosome 1"/>
</dbReference>
<dbReference type="FunCoup" id="A0A7R8UDE4">
    <property type="interactions" value="2006"/>
</dbReference>
<feature type="binding site" evidence="11">
    <location>
        <begin position="319"/>
        <end position="325"/>
    </location>
    <ligand>
        <name>ATP</name>
        <dbReference type="ChEBI" id="CHEBI:30616"/>
    </ligand>
</feature>
<evidence type="ECO:0000256" key="4">
    <source>
        <dbReference type="ARBA" id="ARBA00022598"/>
    </source>
</evidence>
<dbReference type="Gene3D" id="3.30.300.10">
    <property type="match status" value="2"/>
</dbReference>
<dbReference type="PROSITE" id="PS51273">
    <property type="entry name" value="GATASE_TYPE_1"/>
    <property type="match status" value="1"/>
</dbReference>
<dbReference type="Gene3D" id="3.40.50.880">
    <property type="match status" value="1"/>
</dbReference>
<dbReference type="FunFam" id="3.40.50.880:FF:000013">
    <property type="entry name" value="GMP synthase [glutamine-hydrolyzing]"/>
    <property type="match status" value="1"/>
</dbReference>
<accession>A0A7R8UDE4</accession>
<dbReference type="OrthoDB" id="1724632at2759"/>
<evidence type="ECO:0000256" key="8">
    <source>
        <dbReference type="ARBA" id="ARBA00022840"/>
    </source>
</evidence>
<evidence type="ECO:0000259" key="12">
    <source>
        <dbReference type="PROSITE" id="PS51553"/>
    </source>
</evidence>
<keyword evidence="4" id="KW-0436">Ligase</keyword>
<keyword evidence="7 11" id="KW-0658">Purine biosynthesis</keyword>
<dbReference type="GO" id="GO:0005524">
    <property type="term" value="F:ATP binding"/>
    <property type="evidence" value="ECO:0007669"/>
    <property type="project" value="UniProtKB-UniRule"/>
</dbReference>
<comment type="subunit">
    <text evidence="2">Homodimer.</text>
</comment>
<dbReference type="InterPro" id="IPR017926">
    <property type="entry name" value="GATASE"/>
</dbReference>
<keyword evidence="8 11" id="KW-0067">ATP-binding</keyword>
<dbReference type="FunFam" id="3.30.300.10:FF:000014">
    <property type="entry name" value="Burgundy, isoform B"/>
    <property type="match status" value="1"/>
</dbReference>
<evidence type="ECO:0000256" key="5">
    <source>
        <dbReference type="ARBA" id="ARBA00022741"/>
    </source>
</evidence>
<dbReference type="EMBL" id="LR899009">
    <property type="protein sequence ID" value="CAD7078624.1"/>
    <property type="molecule type" value="Genomic_DNA"/>
</dbReference>
<keyword evidence="9" id="KW-0315">Glutamine amidotransferase</keyword>
<gene>
    <name evidence="13" type="ORF">HERILL_LOCUS1881</name>
</gene>
<keyword evidence="5 11" id="KW-0547">Nucleotide-binding</keyword>
<comment type="pathway">
    <text evidence="1">Purine metabolism; GMP biosynthesis; GMP from XMP (L-Gln route): step 1/1.</text>
</comment>
<evidence type="ECO:0000256" key="11">
    <source>
        <dbReference type="PROSITE-ProRule" id="PRU00886"/>
    </source>
</evidence>
<dbReference type="Pfam" id="PF00117">
    <property type="entry name" value="GATase"/>
    <property type="match status" value="1"/>
</dbReference>
<reference evidence="13 14" key="1">
    <citation type="submission" date="2020-11" db="EMBL/GenBank/DDBJ databases">
        <authorList>
            <person name="Wallbank WR R."/>
            <person name="Pardo Diaz C."/>
            <person name="Kozak K."/>
            <person name="Martin S."/>
            <person name="Jiggins C."/>
            <person name="Moest M."/>
            <person name="Warren A I."/>
            <person name="Generalovic N T."/>
            <person name="Byers J.R.P. K."/>
            <person name="Montejo-Kovacevich G."/>
            <person name="Yen C E."/>
        </authorList>
    </citation>
    <scope>NUCLEOTIDE SEQUENCE [LARGE SCALE GENOMIC DNA]</scope>
</reference>
<dbReference type="NCBIfam" id="TIGR00888">
    <property type="entry name" value="guaA_Nterm"/>
    <property type="match status" value="1"/>
</dbReference>
<dbReference type="FunFam" id="3.30.300.10:FF:000013">
    <property type="entry name" value="GMP synthase (Glutamine-hydrolyzing)"/>
    <property type="match status" value="1"/>
</dbReference>
<dbReference type="Pfam" id="PF06508">
    <property type="entry name" value="QueC"/>
    <property type="match status" value="1"/>
</dbReference>
<dbReference type="PROSITE" id="PS51553">
    <property type="entry name" value="GMPS_ATP_PPASE"/>
    <property type="match status" value="1"/>
</dbReference>
<organism evidence="13 14">
    <name type="scientific">Hermetia illucens</name>
    <name type="common">Black soldier fly</name>
    <dbReference type="NCBI Taxonomy" id="343691"/>
    <lineage>
        <taxon>Eukaryota</taxon>
        <taxon>Metazoa</taxon>
        <taxon>Ecdysozoa</taxon>
        <taxon>Arthropoda</taxon>
        <taxon>Hexapoda</taxon>
        <taxon>Insecta</taxon>
        <taxon>Pterygota</taxon>
        <taxon>Neoptera</taxon>
        <taxon>Endopterygota</taxon>
        <taxon>Diptera</taxon>
        <taxon>Brachycera</taxon>
        <taxon>Stratiomyomorpha</taxon>
        <taxon>Stratiomyidae</taxon>
        <taxon>Hermetiinae</taxon>
        <taxon>Hermetia</taxon>
    </lineage>
</organism>
<keyword evidence="14" id="KW-1185">Reference proteome</keyword>
<dbReference type="PANTHER" id="PTHR11922">
    <property type="entry name" value="GMP SYNTHASE-RELATED"/>
    <property type="match status" value="1"/>
</dbReference>
<keyword evidence="6 11" id="KW-0332">GMP biosynthesis</keyword>